<accession>A0A8H9IRY8</accession>
<evidence type="ECO:0000313" key="1">
    <source>
        <dbReference type="EMBL" id="GHF34272.1"/>
    </source>
</evidence>
<name>A0A8H9IRY8_9PSEU</name>
<keyword evidence="2" id="KW-1185">Reference proteome</keyword>
<dbReference type="Proteomes" id="UP000658656">
    <property type="component" value="Unassembled WGS sequence"/>
</dbReference>
<dbReference type="RefSeq" id="WP_145937834.1">
    <property type="nucleotide sequence ID" value="NZ_BNAV01000001.1"/>
</dbReference>
<sequence length="201" mass="21500">MDPLETTRRSLHGVAELVLAGPQYRRSGRIRLRVTPGGFGTTLDPALRVDGAELVAGARRISLSGRTFAEVARDAEVEPGAPEGLYSDGSGVRVDEPIVLDFAVLETILSAYAAADAALREFAPGEEPVLWPEHFDVAVTVDEVNYGVSPGDGYLPEPYAYVGPHRPRQGPFWNAPFGAARPVRELGDLAEFFAEGRAAAA</sequence>
<dbReference type="EMBL" id="BNAV01000001">
    <property type="protein sequence ID" value="GHF34272.1"/>
    <property type="molecule type" value="Genomic_DNA"/>
</dbReference>
<comment type="caution">
    <text evidence="1">The sequence shown here is derived from an EMBL/GenBank/DDBJ whole genome shotgun (WGS) entry which is preliminary data.</text>
</comment>
<evidence type="ECO:0000313" key="2">
    <source>
        <dbReference type="Proteomes" id="UP000658656"/>
    </source>
</evidence>
<reference evidence="1" key="1">
    <citation type="journal article" date="2014" name="Int. J. Syst. Evol. Microbiol.">
        <title>Complete genome sequence of Corynebacterium casei LMG S-19264T (=DSM 44701T), isolated from a smear-ripened cheese.</title>
        <authorList>
            <consortium name="US DOE Joint Genome Institute (JGI-PGF)"/>
            <person name="Walter F."/>
            <person name="Albersmeier A."/>
            <person name="Kalinowski J."/>
            <person name="Ruckert C."/>
        </authorList>
    </citation>
    <scope>NUCLEOTIDE SEQUENCE</scope>
    <source>
        <strain evidence="1">CGMCC 4.7679</strain>
    </source>
</reference>
<dbReference type="OrthoDB" id="3211725at2"/>
<organism evidence="1 2">
    <name type="scientific">Amycolatopsis bartoniae</name>
    <dbReference type="NCBI Taxonomy" id="941986"/>
    <lineage>
        <taxon>Bacteria</taxon>
        <taxon>Bacillati</taxon>
        <taxon>Actinomycetota</taxon>
        <taxon>Actinomycetes</taxon>
        <taxon>Pseudonocardiales</taxon>
        <taxon>Pseudonocardiaceae</taxon>
        <taxon>Amycolatopsis</taxon>
    </lineage>
</organism>
<reference evidence="1" key="2">
    <citation type="submission" date="2020-09" db="EMBL/GenBank/DDBJ databases">
        <authorList>
            <person name="Sun Q."/>
            <person name="Zhou Y."/>
        </authorList>
    </citation>
    <scope>NUCLEOTIDE SEQUENCE</scope>
    <source>
        <strain evidence="1">CGMCC 4.7679</strain>
    </source>
</reference>
<protein>
    <submittedName>
        <fullName evidence="1">Uncharacterized protein</fullName>
    </submittedName>
</protein>
<gene>
    <name evidence="1" type="ORF">GCM10017566_03700</name>
</gene>
<dbReference type="AlphaFoldDB" id="A0A8H9IRY8"/>
<proteinExistence type="predicted"/>